<evidence type="ECO:0000259" key="1">
    <source>
        <dbReference type="Pfam" id="PF07484"/>
    </source>
</evidence>
<sequence length="191" mass="20043">MDNYIGEIRIFAGNYAPVGWSFCNGSLLSISVNQALFALIGTTYGGDGINTFALPDLRQRIGYHQGTLQGGSTYTLGQQSGVANVTLLSSQMPSHTHNLVASSDNATTGDPTNAFLANTNGTTSTPPPPTPYPDVKLYTTLPLPSGPTAPNVTLDAATLSVTGGTLPHDNMMPYVTINYIIALEGIFPSFS</sequence>
<dbReference type="Pfam" id="PF07484">
    <property type="entry name" value="Collar"/>
    <property type="match status" value="1"/>
</dbReference>
<organism evidence="2 3">
    <name type="scientific">Chitinophaga silvisoli</name>
    <dbReference type="NCBI Taxonomy" id="2291814"/>
    <lineage>
        <taxon>Bacteria</taxon>
        <taxon>Pseudomonadati</taxon>
        <taxon>Bacteroidota</taxon>
        <taxon>Chitinophagia</taxon>
        <taxon>Chitinophagales</taxon>
        <taxon>Chitinophagaceae</taxon>
        <taxon>Chitinophaga</taxon>
    </lineage>
</organism>
<name>A0A3E1NX69_9BACT</name>
<keyword evidence="3" id="KW-1185">Reference proteome</keyword>
<reference evidence="2 3" key="1">
    <citation type="submission" date="2018-08" db="EMBL/GenBank/DDBJ databases">
        <title>Chitinophaga sp. K20C18050901, a novel bacterium isolated from forest soil.</title>
        <authorList>
            <person name="Wang C."/>
        </authorList>
    </citation>
    <scope>NUCLEOTIDE SEQUENCE [LARGE SCALE GENOMIC DNA]</scope>
    <source>
        <strain evidence="2 3">K20C18050901</strain>
    </source>
</reference>
<dbReference type="EMBL" id="QTJV01000009">
    <property type="protein sequence ID" value="RFM32523.1"/>
    <property type="molecule type" value="Genomic_DNA"/>
</dbReference>
<dbReference type="Gene3D" id="3.90.1340.10">
    <property type="entry name" value="Phage tail collar domain"/>
    <property type="match status" value="1"/>
</dbReference>
<feature type="domain" description="Phage tail collar" evidence="1">
    <location>
        <begin position="6"/>
        <end position="61"/>
    </location>
</feature>
<dbReference type="OrthoDB" id="9810174at2"/>
<accession>A0A3E1NX69</accession>
<dbReference type="InterPro" id="IPR011083">
    <property type="entry name" value="Phage_tail_collar_dom"/>
</dbReference>
<dbReference type="SUPFAM" id="SSF88874">
    <property type="entry name" value="Receptor-binding domain of short tail fibre protein gp12"/>
    <property type="match status" value="1"/>
</dbReference>
<evidence type="ECO:0000313" key="2">
    <source>
        <dbReference type="EMBL" id="RFM32523.1"/>
    </source>
</evidence>
<evidence type="ECO:0000313" key="3">
    <source>
        <dbReference type="Proteomes" id="UP000261174"/>
    </source>
</evidence>
<gene>
    <name evidence="2" type="ORF">DXN04_22835</name>
</gene>
<dbReference type="AlphaFoldDB" id="A0A3E1NX69"/>
<dbReference type="RefSeq" id="WP_116855716.1">
    <property type="nucleotide sequence ID" value="NZ_QTJV01000009.1"/>
</dbReference>
<comment type="caution">
    <text evidence="2">The sequence shown here is derived from an EMBL/GenBank/DDBJ whole genome shotgun (WGS) entry which is preliminary data.</text>
</comment>
<protein>
    <submittedName>
        <fullName evidence="2">Phage tail protein</fullName>
    </submittedName>
</protein>
<proteinExistence type="predicted"/>
<dbReference type="InterPro" id="IPR037053">
    <property type="entry name" value="Phage_tail_collar_dom_sf"/>
</dbReference>
<dbReference type="Proteomes" id="UP000261174">
    <property type="component" value="Unassembled WGS sequence"/>
</dbReference>